<dbReference type="Proteomes" id="UP000267794">
    <property type="component" value="Chromosome"/>
</dbReference>
<dbReference type="RefSeq" id="WP_120357198.1">
    <property type="nucleotide sequence ID" value="NZ_CP017982.1"/>
</dbReference>
<sequence>MNNKMMEAALDYQQRGFYVVPIEPGAKNPAIPFKDKPALNKDEIKELWTKNPNYNIALRTVNHFVIDIDSPAHTGSIEIDGFKSLKTIRELLLPTYSEWTASRGMHLYYYKPKNFDLHPLQMLDLLPGIDIKAHPNNYALVAPSKKGKGNYTIYKAEPMVTAPYGLIDHLQKIYNQSKGLQTTSNYKAPLANSDFVASSWTGKLINEVARSYEAGNRNNTIAYLTGKLLRAGADPEAILIILQDVNRRFFRTLSSGKRVPAPLTFDEISKTFSSILRSEVSKHDHN</sequence>
<evidence type="ECO:0000313" key="3">
    <source>
        <dbReference type="EMBL" id="AYE61042.1"/>
    </source>
</evidence>
<dbReference type="SMART" id="SM00942">
    <property type="entry name" value="PriCT_1"/>
    <property type="match status" value="1"/>
</dbReference>
<name>A0A386RCG7_LACHE</name>
<feature type="domain" description="Primase C-terminal 1" evidence="1">
    <location>
        <begin position="206"/>
        <end position="281"/>
    </location>
</feature>
<dbReference type="CDD" id="cd04859">
    <property type="entry name" value="Prim_Pol"/>
    <property type="match status" value="1"/>
</dbReference>
<proteinExistence type="predicted"/>
<dbReference type="InterPro" id="IPR015330">
    <property type="entry name" value="DNA_primase/pol_bifunc_N"/>
</dbReference>
<feature type="domain" description="DNA primase/polymerase bifunctional N-terminal" evidence="2">
    <location>
        <begin position="9"/>
        <end position="170"/>
    </location>
</feature>
<protein>
    <submittedName>
        <fullName evidence="3">Phage protein</fullName>
    </submittedName>
</protein>
<accession>A0A386RCG7</accession>
<reference evidence="3 4" key="1">
    <citation type="submission" date="2016-10" db="EMBL/GenBank/DDBJ databases">
        <title>Complete genomic sequencing of Lactobacillus helveticus LH99 and comparative genome analysis.</title>
        <authorList>
            <person name="Li N."/>
            <person name="You C."/>
            <person name="Liu Z."/>
        </authorList>
    </citation>
    <scope>NUCLEOTIDE SEQUENCE [LARGE SCALE GENOMIC DNA]</scope>
    <source>
        <strain evidence="3 4">LH99</strain>
    </source>
</reference>
<dbReference type="EMBL" id="CP017982">
    <property type="protein sequence ID" value="AYE61042.1"/>
    <property type="molecule type" value="Genomic_DNA"/>
</dbReference>
<dbReference type="InterPro" id="IPR014820">
    <property type="entry name" value="PriCT_1"/>
</dbReference>
<evidence type="ECO:0000259" key="1">
    <source>
        <dbReference type="SMART" id="SM00942"/>
    </source>
</evidence>
<dbReference type="AlphaFoldDB" id="A0A386RCG7"/>
<evidence type="ECO:0000259" key="2">
    <source>
        <dbReference type="SMART" id="SM00943"/>
    </source>
</evidence>
<gene>
    <name evidence="3" type="ORF">BC335_0515</name>
</gene>
<dbReference type="Pfam" id="PF09250">
    <property type="entry name" value="Prim-Pol"/>
    <property type="match status" value="1"/>
</dbReference>
<dbReference type="Pfam" id="PF08708">
    <property type="entry name" value="PriCT_1"/>
    <property type="match status" value="1"/>
</dbReference>
<evidence type="ECO:0000313" key="4">
    <source>
        <dbReference type="Proteomes" id="UP000267794"/>
    </source>
</evidence>
<dbReference type="Gene3D" id="3.30.720.160">
    <property type="entry name" value="Bifunctional DNA primase/polymerase, N-terminal"/>
    <property type="match status" value="1"/>
</dbReference>
<dbReference type="SUPFAM" id="SSF56747">
    <property type="entry name" value="Prim-pol domain"/>
    <property type="match status" value="1"/>
</dbReference>
<dbReference type="SMART" id="SM00943">
    <property type="entry name" value="Prim-Pol"/>
    <property type="match status" value="1"/>
</dbReference>
<organism evidence="3 4">
    <name type="scientific">Lactobacillus helveticus</name>
    <name type="common">Lactobacillus suntoryeus</name>
    <dbReference type="NCBI Taxonomy" id="1587"/>
    <lineage>
        <taxon>Bacteria</taxon>
        <taxon>Bacillati</taxon>
        <taxon>Bacillota</taxon>
        <taxon>Bacilli</taxon>
        <taxon>Lactobacillales</taxon>
        <taxon>Lactobacillaceae</taxon>
        <taxon>Lactobacillus</taxon>
    </lineage>
</organism>